<evidence type="ECO:0000259" key="3">
    <source>
        <dbReference type="PROSITE" id="PS50821"/>
    </source>
</evidence>
<feature type="compositionally biased region" description="Gly residues" evidence="2">
    <location>
        <begin position="27"/>
        <end position="70"/>
    </location>
</feature>
<feature type="domain" description="PAZ" evidence="3">
    <location>
        <begin position="414"/>
        <end position="510"/>
    </location>
</feature>
<dbReference type="CDD" id="cd02846">
    <property type="entry name" value="PAZ_argonaute_like"/>
    <property type="match status" value="1"/>
</dbReference>
<dbReference type="PROSITE" id="PS50822">
    <property type="entry name" value="PIWI"/>
    <property type="match status" value="1"/>
</dbReference>
<reference evidence="5 6" key="1">
    <citation type="submission" date="2024-08" db="EMBL/GenBank/DDBJ databases">
        <authorList>
            <person name="Cucini C."/>
            <person name="Frati F."/>
        </authorList>
    </citation>
    <scope>NUCLEOTIDE SEQUENCE [LARGE SCALE GENOMIC DNA]</scope>
</reference>
<dbReference type="InterPro" id="IPR036397">
    <property type="entry name" value="RNaseH_sf"/>
</dbReference>
<dbReference type="Proteomes" id="UP001642540">
    <property type="component" value="Unassembled WGS sequence"/>
</dbReference>
<dbReference type="EMBL" id="CAXLJM020000078">
    <property type="protein sequence ID" value="CAL8129679.1"/>
    <property type="molecule type" value="Genomic_DNA"/>
</dbReference>
<evidence type="ECO:0000313" key="6">
    <source>
        <dbReference type="Proteomes" id="UP001642540"/>
    </source>
</evidence>
<gene>
    <name evidence="5" type="ORF">ODALV1_LOCUS23382</name>
</gene>
<evidence type="ECO:0008006" key="7">
    <source>
        <dbReference type="Google" id="ProtNLM"/>
    </source>
</evidence>
<evidence type="ECO:0000259" key="4">
    <source>
        <dbReference type="PROSITE" id="PS50822"/>
    </source>
</evidence>
<dbReference type="PROSITE" id="PS50821">
    <property type="entry name" value="PAZ"/>
    <property type="match status" value="1"/>
</dbReference>
<evidence type="ECO:0000256" key="1">
    <source>
        <dbReference type="SAM" id="Coils"/>
    </source>
</evidence>
<dbReference type="InterPro" id="IPR036085">
    <property type="entry name" value="PAZ_dom_sf"/>
</dbReference>
<dbReference type="InterPro" id="IPR012337">
    <property type="entry name" value="RNaseH-like_sf"/>
</dbReference>
<name>A0ABP1RKW5_9HEXA</name>
<protein>
    <recommendedName>
        <fullName evidence="7">Protein argonaute-2</fullName>
    </recommendedName>
</protein>
<feature type="region of interest" description="Disordered" evidence="2">
    <location>
        <begin position="182"/>
        <end position="219"/>
    </location>
</feature>
<feature type="domain" description="Piwi" evidence="4">
    <location>
        <begin position="697"/>
        <end position="1026"/>
    </location>
</feature>
<sequence length="1057" mass="117937">MSYQDSNRGRGPRRGGGRGQDNRDRGGGGGGDHFRGGRGGGGGGDHFRGGRGGGGGGDHFRGGRGGGGGGDHFRGQDNRGRGGFRGGPKPYDDIPAKIAFYKQLPPELNTQPDYDQLKKKYGMGWYDLPGDLKDVQVQKYKGQPASKCKEKVDISVNWFPLEKFKVPERVFHYEVTMERVKEAKPDESKSVKKGQKRQGQTVAEPGSSENQPPQKKLPKPLPQLILQHVISEINNKNKFYGIISDLSNNVYSSRPLEKLGIDLIRVINMRDLDQEILQEDDEGKVKVTLARTDLDVDPNSLKSLNEHLAQYGSWKGYDMDVSVRTVVEQIYSAFVKSLPTYKFIPQGRSNLIRWPGGERDVFDLGDNVVCWKGLSANISMGWKPYLNVNVEHCPFLEGKYVLDAVKTQLWFQGSVNDVDNWRGGQFLQATSLLKNVKVYYVVNGKKFAGPLTGFLKTSISQTTFSFNGKTISVHEYFLTKYGVNLNPKGICVVLRNGKAQVPAELCVIKKGQSYNRKLNEQQTSNMLKVAKKNPDVLHKEITNQVGQLALSGPVAAEWGVNVNKEMLRLKDARVLNPPTLIYGESSGNPGNGLAVITPQDGSWSINQATFKFIEPATISQWGILGTNYNMRDDVVRTFIQLLIRNGRDCGVIFPNEDPTVASINGLDDFKDDYEKSRSNIQKLRKSMAIFKQKKCDLVVVILPKKNSAIYNHVKQAAELNLDSTGLGLLTSCIVAINVEKGQPATIQNLLLKVNSKLGGKNYIMRPPAPIQEYFNLLECPILIMGADVMHPPPGASRKIMVDGKEVVIPAPSFAAVTGSIDKTGMPFMMDIKAQTKADRGAAEVIQGLESSVFKLLKCFRIRSGGMIPRKIIYYRDGVGDGQFPELLHKELRAIRKVCESLKDYDGEPYRPKITFVTVQKRHKTRFFLHSSPGTIKNAPAGTVVDKEIVHQTHNDFYLLSHKGMMGTSRPTHYRVLWDDSDFSADEIQHLTYFLCYMYVRCRKSVKIPAPTYYAHWAAARAKALADGMELQYNTPEELTDYIRRDPVLAERCPMHFV</sequence>
<feature type="region of interest" description="Disordered" evidence="2">
    <location>
        <begin position="1"/>
        <end position="91"/>
    </location>
</feature>
<keyword evidence="1" id="KW-0175">Coiled coil</keyword>
<dbReference type="Pfam" id="PF02170">
    <property type="entry name" value="PAZ"/>
    <property type="match status" value="1"/>
</dbReference>
<dbReference type="Gene3D" id="3.30.420.10">
    <property type="entry name" value="Ribonuclease H-like superfamily/Ribonuclease H"/>
    <property type="match status" value="1"/>
</dbReference>
<dbReference type="PANTHER" id="PTHR22891">
    <property type="entry name" value="EUKARYOTIC TRANSLATION INITIATION FACTOR 2C"/>
    <property type="match status" value="1"/>
</dbReference>
<dbReference type="SUPFAM" id="SSF101690">
    <property type="entry name" value="PAZ domain"/>
    <property type="match status" value="1"/>
</dbReference>
<dbReference type="Pfam" id="PF02171">
    <property type="entry name" value="Piwi"/>
    <property type="match status" value="1"/>
</dbReference>
<dbReference type="SUPFAM" id="SSF53098">
    <property type="entry name" value="Ribonuclease H-like"/>
    <property type="match status" value="1"/>
</dbReference>
<keyword evidence="6" id="KW-1185">Reference proteome</keyword>
<accession>A0ABP1RKW5</accession>
<feature type="compositionally biased region" description="Basic and acidic residues" evidence="2">
    <location>
        <begin position="71"/>
        <end position="80"/>
    </location>
</feature>
<evidence type="ECO:0000313" key="5">
    <source>
        <dbReference type="EMBL" id="CAL8129679.1"/>
    </source>
</evidence>
<dbReference type="SMART" id="SM00950">
    <property type="entry name" value="Piwi"/>
    <property type="match status" value="1"/>
</dbReference>
<feature type="coiled-coil region" evidence="1">
    <location>
        <begin position="666"/>
        <end position="693"/>
    </location>
</feature>
<dbReference type="InterPro" id="IPR003100">
    <property type="entry name" value="PAZ_dom"/>
</dbReference>
<proteinExistence type="predicted"/>
<dbReference type="Gene3D" id="2.170.260.10">
    <property type="entry name" value="paz domain"/>
    <property type="match status" value="1"/>
</dbReference>
<comment type="caution">
    <text evidence="5">The sequence shown here is derived from an EMBL/GenBank/DDBJ whole genome shotgun (WGS) entry which is preliminary data.</text>
</comment>
<dbReference type="Gene3D" id="3.40.50.2300">
    <property type="match status" value="1"/>
</dbReference>
<dbReference type="InterPro" id="IPR003165">
    <property type="entry name" value="Piwi"/>
</dbReference>
<evidence type="ECO:0000256" key="2">
    <source>
        <dbReference type="SAM" id="MobiDB-lite"/>
    </source>
</evidence>
<organism evidence="5 6">
    <name type="scientific">Orchesella dallaii</name>
    <dbReference type="NCBI Taxonomy" id="48710"/>
    <lineage>
        <taxon>Eukaryota</taxon>
        <taxon>Metazoa</taxon>
        <taxon>Ecdysozoa</taxon>
        <taxon>Arthropoda</taxon>
        <taxon>Hexapoda</taxon>
        <taxon>Collembola</taxon>
        <taxon>Entomobryomorpha</taxon>
        <taxon>Entomobryoidea</taxon>
        <taxon>Orchesellidae</taxon>
        <taxon>Orchesellinae</taxon>
        <taxon>Orchesella</taxon>
    </lineage>
</organism>